<accession>A0A510HFA1</accession>
<dbReference type="NCBIfam" id="TIGR01412">
    <property type="entry name" value="tat_substr_1"/>
    <property type="match status" value="1"/>
</dbReference>
<dbReference type="InterPro" id="IPR006313">
    <property type="entry name" value="EfeB/EfeN"/>
</dbReference>
<evidence type="ECO:0000256" key="9">
    <source>
        <dbReference type="ARBA" id="ARBA00025737"/>
    </source>
</evidence>
<feature type="domain" description="Dyp-type peroxidase C-terminal" evidence="15">
    <location>
        <begin position="234"/>
        <end position="416"/>
    </location>
</feature>
<dbReference type="AlphaFoldDB" id="A0A510HFA1"/>
<dbReference type="PROSITE" id="PS51404">
    <property type="entry name" value="DYP_PEROXIDASE"/>
    <property type="match status" value="1"/>
</dbReference>
<comment type="catalytic activity">
    <reaction evidence="12">
        <text>heme b + 2 H(+) = protoporphyrin IX + Fe(2+)</text>
        <dbReference type="Rhea" id="RHEA:22584"/>
        <dbReference type="ChEBI" id="CHEBI:15378"/>
        <dbReference type="ChEBI" id="CHEBI:29033"/>
        <dbReference type="ChEBI" id="CHEBI:57306"/>
        <dbReference type="ChEBI" id="CHEBI:60344"/>
        <dbReference type="EC" id="4.98.1.1"/>
    </reaction>
    <physiologicalReaction direction="left-to-right" evidence="12">
        <dbReference type="Rhea" id="RHEA:22585"/>
    </physiologicalReaction>
</comment>
<keyword evidence="7 13" id="KW-0408">Iron</keyword>
<comment type="cofactor">
    <cofactor evidence="13">
        <name>heme b</name>
        <dbReference type="ChEBI" id="CHEBI:60344"/>
    </cofactor>
    <text evidence="13">Binds 1 heme b (iron(II)-protoporphyrin IX) group non-covalently per subunit.</text>
</comment>
<evidence type="ECO:0000256" key="6">
    <source>
        <dbReference type="ARBA" id="ARBA00023002"/>
    </source>
</evidence>
<proteinExistence type="inferred from homology"/>
<dbReference type="InterPro" id="IPR006314">
    <property type="entry name" value="Dyp_peroxidase"/>
</dbReference>
<dbReference type="Pfam" id="PF20628">
    <property type="entry name" value="Dyp_perox_C"/>
    <property type="match status" value="1"/>
</dbReference>
<dbReference type="SUPFAM" id="SSF54909">
    <property type="entry name" value="Dimeric alpha+beta barrel"/>
    <property type="match status" value="1"/>
</dbReference>
<comment type="subcellular location">
    <subcellularLocation>
        <location evidence="1">Cell envelope</location>
    </subcellularLocation>
</comment>
<dbReference type="InterPro" id="IPR048327">
    <property type="entry name" value="Dyp_perox_N"/>
</dbReference>
<keyword evidence="4 13" id="KW-0479">Metal-binding</keyword>
<evidence type="ECO:0000256" key="5">
    <source>
        <dbReference type="ARBA" id="ARBA00022729"/>
    </source>
</evidence>
<evidence type="ECO:0000256" key="7">
    <source>
        <dbReference type="ARBA" id="ARBA00023004"/>
    </source>
</evidence>
<dbReference type="NCBIfam" id="TIGR01413">
    <property type="entry name" value="Dyp_perox_fam"/>
    <property type="match status" value="1"/>
</dbReference>
<keyword evidence="17" id="KW-1185">Reference proteome</keyword>
<dbReference type="Proteomes" id="UP000318065">
    <property type="component" value="Chromosome"/>
</dbReference>
<evidence type="ECO:0000256" key="2">
    <source>
        <dbReference type="ARBA" id="ARBA00022559"/>
    </source>
</evidence>
<dbReference type="EMBL" id="AP019791">
    <property type="protein sequence ID" value="BBL78631.1"/>
    <property type="molecule type" value="Genomic_DNA"/>
</dbReference>
<dbReference type="GO" id="GO:0046872">
    <property type="term" value="F:metal ion binding"/>
    <property type="evidence" value="ECO:0007669"/>
    <property type="project" value="UniProtKB-KW"/>
</dbReference>
<dbReference type="GO" id="GO:0004601">
    <property type="term" value="F:peroxidase activity"/>
    <property type="evidence" value="ECO:0007669"/>
    <property type="project" value="UniProtKB-KW"/>
</dbReference>
<evidence type="ECO:0000256" key="12">
    <source>
        <dbReference type="ARBA" id="ARBA00048856"/>
    </source>
</evidence>
<evidence type="ECO:0000256" key="10">
    <source>
        <dbReference type="ARBA" id="ARBA00033771"/>
    </source>
</evidence>
<keyword evidence="2 13" id="KW-0575">Peroxidase</keyword>
<dbReference type="RefSeq" id="WP_244299833.1">
    <property type="nucleotide sequence ID" value="NZ_AP019791.1"/>
</dbReference>
<evidence type="ECO:0000256" key="11">
    <source>
        <dbReference type="ARBA" id="ARBA00033775"/>
    </source>
</evidence>
<dbReference type="Pfam" id="PF04261">
    <property type="entry name" value="Dyp_perox_N"/>
    <property type="match status" value="1"/>
</dbReference>
<evidence type="ECO:0000256" key="3">
    <source>
        <dbReference type="ARBA" id="ARBA00022617"/>
    </source>
</evidence>
<keyword evidence="3 13" id="KW-0349">Heme</keyword>
<evidence type="ECO:0000256" key="4">
    <source>
        <dbReference type="ARBA" id="ARBA00022723"/>
    </source>
</evidence>
<dbReference type="PROSITE" id="PS51318">
    <property type="entry name" value="TAT"/>
    <property type="match status" value="1"/>
</dbReference>
<keyword evidence="8" id="KW-0456">Lyase</keyword>
<dbReference type="GO" id="GO:0020037">
    <property type="term" value="F:heme binding"/>
    <property type="evidence" value="ECO:0007669"/>
    <property type="project" value="InterPro"/>
</dbReference>
<feature type="domain" description="Dyp-type peroxidase N-terminal" evidence="14">
    <location>
        <begin position="66"/>
        <end position="222"/>
    </location>
</feature>
<comment type="similarity">
    <text evidence="9 13">Belongs to the DyP-type peroxidase family.</text>
</comment>
<evidence type="ECO:0000313" key="16">
    <source>
        <dbReference type="EMBL" id="BBL78631.1"/>
    </source>
</evidence>
<evidence type="ECO:0000256" key="1">
    <source>
        <dbReference type="ARBA" id="ARBA00004196"/>
    </source>
</evidence>
<dbReference type="GO" id="GO:0004325">
    <property type="term" value="F:ferrochelatase activity"/>
    <property type="evidence" value="ECO:0007669"/>
    <property type="project" value="UniProtKB-EC"/>
</dbReference>
<dbReference type="InterPro" id="IPR006311">
    <property type="entry name" value="TAT_signal"/>
</dbReference>
<protein>
    <recommendedName>
        <fullName evidence="10 13">Deferrochelatase</fullName>
        <ecNumber evidence="13">1.11.1.-</ecNumber>
    </recommendedName>
    <alternativeName>
        <fullName evidence="11 13">Peroxidase EfeB</fullName>
    </alternativeName>
</protein>
<dbReference type="InterPro" id="IPR011008">
    <property type="entry name" value="Dimeric_a/b-barrel"/>
</dbReference>
<dbReference type="GO" id="GO:0005829">
    <property type="term" value="C:cytosol"/>
    <property type="evidence" value="ECO:0007669"/>
    <property type="project" value="TreeGrafter"/>
</dbReference>
<evidence type="ECO:0000259" key="15">
    <source>
        <dbReference type="Pfam" id="PF20628"/>
    </source>
</evidence>
<sequence>MSRGGKEQPRGMSRRELLRAVGAAGAGFALGAGGTALSTGTLAARPRREIRDGARDQRVPFYGVHQAGIATPQQEHLHFAAFDLTTKSLEDVRELMRAWTEAGARMCAGEPAGEENTSPFMPPEDTGEALGLRPARLTLTFGFGPTLFEKAGEDRFGIKDSRPEALVEIPPMPGDALEEDSCGGDLGVQACADDPQVAFHAVRNLARIARGTAVMRWSQLGFGRTASTSREQSTPRNLMGFKDGTANIKAEDEELMRRYVWVARGDGPAWMENGTYLVARRIRMFIEVWDRVPLTEQERSIGRHKYSGAPIGAEHEFDPVDLEARDENGDPLIPENSHVRLARENEEQRILRRGYSFTDGMDRERGQLDAGLFFICFQRDPRRQFIPLQRRLARNDLLNEYIRHTGSAIFACPPGAHRGGYVGQILLEGA</sequence>
<keyword evidence="5" id="KW-0732">Signal</keyword>
<evidence type="ECO:0000256" key="8">
    <source>
        <dbReference type="ARBA" id="ARBA00023239"/>
    </source>
</evidence>
<evidence type="ECO:0000256" key="13">
    <source>
        <dbReference type="RuleBase" id="RU365017"/>
    </source>
</evidence>
<dbReference type="EC" id="1.11.1.-" evidence="13"/>
<evidence type="ECO:0000313" key="17">
    <source>
        <dbReference type="Proteomes" id="UP000318065"/>
    </source>
</evidence>
<dbReference type="PANTHER" id="PTHR30521:SF4">
    <property type="entry name" value="DEFERROCHELATASE"/>
    <property type="match status" value="1"/>
</dbReference>
<reference evidence="16" key="1">
    <citation type="journal article" date="2019" name="Microbiol. Resour. Announc.">
        <title>Complete Genome Sequence of Rubrobacter xylanophilus Strain AA3-22, Isolated from Arima Onsen in Japan.</title>
        <authorList>
            <person name="Tomariguchi N."/>
            <person name="Miyazaki K."/>
        </authorList>
    </citation>
    <scope>NUCLEOTIDE SEQUENCE [LARGE SCALE GENOMIC DNA]</scope>
    <source>
        <strain evidence="16">AA3-22</strain>
    </source>
</reference>
<dbReference type="InterPro" id="IPR048328">
    <property type="entry name" value="Dyp_perox_C"/>
</dbReference>
<gene>
    <name evidence="16" type="ORF">RxyAA322_04850</name>
</gene>
<keyword evidence="6 13" id="KW-0560">Oxidoreductase</keyword>
<evidence type="ECO:0000259" key="14">
    <source>
        <dbReference type="Pfam" id="PF04261"/>
    </source>
</evidence>
<dbReference type="GO" id="GO:0033212">
    <property type="term" value="P:iron import into cell"/>
    <property type="evidence" value="ECO:0007669"/>
    <property type="project" value="InterPro"/>
</dbReference>
<organism evidence="16 17">
    <name type="scientific">Rubrobacter xylanophilus</name>
    <dbReference type="NCBI Taxonomy" id="49319"/>
    <lineage>
        <taxon>Bacteria</taxon>
        <taxon>Bacillati</taxon>
        <taxon>Actinomycetota</taxon>
        <taxon>Rubrobacteria</taxon>
        <taxon>Rubrobacterales</taxon>
        <taxon>Rubrobacteraceae</taxon>
        <taxon>Rubrobacter</taxon>
    </lineage>
</organism>
<dbReference type="PANTHER" id="PTHR30521">
    <property type="entry name" value="DEFERROCHELATASE/PEROXIDASE"/>
    <property type="match status" value="1"/>
</dbReference>
<dbReference type="GO" id="GO:0030313">
    <property type="term" value="C:cell envelope"/>
    <property type="evidence" value="ECO:0007669"/>
    <property type="project" value="UniProtKB-SubCell"/>
</dbReference>
<comment type="function">
    <text evidence="13">Involved in the recovery of exogenous heme iron. Extracts iron from heme while preserving the protoporphyrin ring intact.</text>
</comment>
<name>A0A510HFA1_9ACTN</name>